<name>A0ABT9ZQ85_9BACI</name>
<dbReference type="RefSeq" id="WP_307322001.1">
    <property type="nucleotide sequence ID" value="NZ_JAUSUG010000002.1"/>
</dbReference>
<protein>
    <recommendedName>
        <fullName evidence="1">DUF4145 domain-containing protein</fullName>
    </recommendedName>
</protein>
<dbReference type="InterPro" id="IPR025285">
    <property type="entry name" value="DUF4145"/>
</dbReference>
<evidence type="ECO:0000259" key="1">
    <source>
        <dbReference type="Pfam" id="PF13643"/>
    </source>
</evidence>
<organism evidence="2 3">
    <name type="scientific">Evansella vedderi</name>
    <dbReference type="NCBI Taxonomy" id="38282"/>
    <lineage>
        <taxon>Bacteria</taxon>
        <taxon>Bacillati</taxon>
        <taxon>Bacillota</taxon>
        <taxon>Bacilli</taxon>
        <taxon>Bacillales</taxon>
        <taxon>Bacillaceae</taxon>
        <taxon>Evansella</taxon>
    </lineage>
</organism>
<comment type="caution">
    <text evidence="2">The sequence shown here is derived from an EMBL/GenBank/DDBJ whole genome shotgun (WGS) entry which is preliminary data.</text>
</comment>
<evidence type="ECO:0000313" key="3">
    <source>
        <dbReference type="Proteomes" id="UP001230005"/>
    </source>
</evidence>
<dbReference type="EMBL" id="JAUSUG010000002">
    <property type="protein sequence ID" value="MDQ0253402.1"/>
    <property type="molecule type" value="Genomic_DNA"/>
</dbReference>
<keyword evidence="3" id="KW-1185">Reference proteome</keyword>
<proteinExistence type="predicted"/>
<sequence>MGKGNFDFLAKKWNLLAEIGQMAEKHVVNDPNTTLVKLRMFGETVTAILNDLEKIPRMDIHPQYKRIKRLLSKDIISYEIYDKLQFLRIRGNRAVHNAKYGTSEEAEDALNQAFQLGVWLMRVYGQWDFKEPKYIEPQGEVSPIKTLSPPPSKTREQKLIKVQKDKIKERPTIQVKIHKYSKDEQGYETWLEENYTGYVFNYFGGTNSSKGMNKIHRADCRFLMRKQDKGKRTTIPKVCSKNKDELIEYVTHERGNSWEFCKSCF</sequence>
<dbReference type="Proteomes" id="UP001230005">
    <property type="component" value="Unassembled WGS sequence"/>
</dbReference>
<accession>A0ABT9ZQ85</accession>
<reference evidence="2 3" key="1">
    <citation type="submission" date="2023-07" db="EMBL/GenBank/DDBJ databases">
        <title>Genomic Encyclopedia of Type Strains, Phase IV (KMG-IV): sequencing the most valuable type-strain genomes for metagenomic binning, comparative biology and taxonomic classification.</title>
        <authorList>
            <person name="Goeker M."/>
        </authorList>
    </citation>
    <scope>NUCLEOTIDE SEQUENCE [LARGE SCALE GENOMIC DNA]</scope>
    <source>
        <strain evidence="2 3">DSM 9768</strain>
    </source>
</reference>
<evidence type="ECO:0000313" key="2">
    <source>
        <dbReference type="EMBL" id="MDQ0253402.1"/>
    </source>
</evidence>
<gene>
    <name evidence="2" type="ORF">J2S74_000774</name>
</gene>
<dbReference type="Pfam" id="PF13643">
    <property type="entry name" value="DUF4145"/>
    <property type="match status" value="1"/>
</dbReference>
<feature type="domain" description="DUF4145" evidence="1">
    <location>
        <begin position="23"/>
        <end position="110"/>
    </location>
</feature>